<dbReference type="EnsemblMetazoa" id="ASTEI00408-RA">
    <property type="protein sequence ID" value="ASTEI00408-PA"/>
    <property type="gene ID" value="ASTEI00408"/>
</dbReference>
<protein>
    <submittedName>
        <fullName evidence="2">Uncharacterized protein</fullName>
    </submittedName>
</protein>
<feature type="region of interest" description="Disordered" evidence="1">
    <location>
        <begin position="171"/>
        <end position="232"/>
    </location>
</feature>
<feature type="region of interest" description="Disordered" evidence="1">
    <location>
        <begin position="106"/>
        <end position="128"/>
    </location>
</feature>
<dbReference type="VEuPathDB" id="VectorBase:ASTEI20_038231"/>
<dbReference type="Proteomes" id="UP000076408">
    <property type="component" value="Unassembled WGS sequence"/>
</dbReference>
<feature type="region of interest" description="Disordered" evidence="1">
    <location>
        <begin position="27"/>
        <end position="49"/>
    </location>
</feature>
<evidence type="ECO:0000256" key="1">
    <source>
        <dbReference type="SAM" id="MobiDB-lite"/>
    </source>
</evidence>
<evidence type="ECO:0000313" key="3">
    <source>
        <dbReference type="Proteomes" id="UP000076408"/>
    </source>
</evidence>
<proteinExistence type="predicted"/>
<accession>A0A182XW22</accession>
<dbReference type="OMA" id="YCREPFF"/>
<feature type="compositionally biased region" description="Basic and acidic residues" evidence="1">
    <location>
        <begin position="217"/>
        <end position="232"/>
    </location>
</feature>
<feature type="compositionally biased region" description="Low complexity" evidence="1">
    <location>
        <begin position="173"/>
        <end position="185"/>
    </location>
</feature>
<organism evidence="2 3">
    <name type="scientific">Anopheles stephensi</name>
    <name type="common">Indo-Pakistan malaria mosquito</name>
    <dbReference type="NCBI Taxonomy" id="30069"/>
    <lineage>
        <taxon>Eukaryota</taxon>
        <taxon>Metazoa</taxon>
        <taxon>Ecdysozoa</taxon>
        <taxon>Arthropoda</taxon>
        <taxon>Hexapoda</taxon>
        <taxon>Insecta</taxon>
        <taxon>Pterygota</taxon>
        <taxon>Neoptera</taxon>
        <taxon>Endopterygota</taxon>
        <taxon>Diptera</taxon>
        <taxon>Nematocera</taxon>
        <taxon>Culicoidea</taxon>
        <taxon>Culicidae</taxon>
        <taxon>Anophelinae</taxon>
        <taxon>Anopheles</taxon>
    </lineage>
</organism>
<reference evidence="2" key="2">
    <citation type="submission" date="2020-05" db="UniProtKB">
        <authorList>
            <consortium name="EnsemblMetazoa"/>
        </authorList>
    </citation>
    <scope>IDENTIFICATION</scope>
    <source>
        <strain evidence="2">Indian</strain>
    </source>
</reference>
<dbReference type="VEuPathDB" id="VectorBase:ASTEI00408"/>
<reference evidence="3" key="1">
    <citation type="journal article" date="2014" name="Genome Biol.">
        <title>Genome analysis of a major urban malaria vector mosquito, Anopheles stephensi.</title>
        <authorList>
            <person name="Jiang X."/>
            <person name="Peery A."/>
            <person name="Hall A.B."/>
            <person name="Sharma A."/>
            <person name="Chen X.G."/>
            <person name="Waterhouse R.M."/>
            <person name="Komissarov A."/>
            <person name="Riehle M.M."/>
            <person name="Shouche Y."/>
            <person name="Sharakhova M.V."/>
            <person name="Lawson D."/>
            <person name="Pakpour N."/>
            <person name="Arensburger P."/>
            <person name="Davidson V.L."/>
            <person name="Eiglmeier K."/>
            <person name="Emrich S."/>
            <person name="George P."/>
            <person name="Kennedy R.C."/>
            <person name="Mane S.P."/>
            <person name="Maslen G."/>
            <person name="Oringanje C."/>
            <person name="Qi Y."/>
            <person name="Settlage R."/>
            <person name="Tojo M."/>
            <person name="Tubio J.M."/>
            <person name="Unger M.F."/>
            <person name="Wang B."/>
            <person name="Vernick K.D."/>
            <person name="Ribeiro J.M."/>
            <person name="James A.A."/>
            <person name="Michel K."/>
            <person name="Riehle M.A."/>
            <person name="Luckhart S."/>
            <person name="Sharakhov I.V."/>
            <person name="Tu Z."/>
        </authorList>
    </citation>
    <scope>NUCLEOTIDE SEQUENCE [LARGE SCALE GENOMIC DNA]</scope>
    <source>
        <strain evidence="3">Indian</strain>
    </source>
</reference>
<evidence type="ECO:0000313" key="2">
    <source>
        <dbReference type="EnsemblMetazoa" id="ASTEI00408-PA"/>
    </source>
</evidence>
<feature type="compositionally biased region" description="Polar residues" evidence="1">
    <location>
        <begin position="202"/>
        <end position="216"/>
    </location>
</feature>
<sequence>MYAHSDRMSDRPTLRLAISELTVCRRDPNAPGPGHYHPEQQTRAQETGGKKISHRAACCWYTYDQYCREPFFRPPPGRYDIRDALPPILAGHIRYRSEQIRIPIQSASTKPHPGDGPAARPAASVRRKVTLRLNSINIPVRPRKGRRNMKVAFMSGSARFRDRDFFPIGGLGKATAKSQQQSTTSKKSHDSEDGTQHAASPATGSATRGVSPSSVEYTDRDDNEDSRREKETEDCIRFLAAHGISQGNLQPSSKVGNKISTRFFTVPKLTRNRR</sequence>
<keyword evidence="3" id="KW-1185">Reference proteome</keyword>
<dbReference type="AlphaFoldDB" id="A0A182XW22"/>
<name>A0A182XW22_ANOST</name>